<name>A0AAN9ARC8_9CAEN</name>
<evidence type="ECO:0000313" key="2">
    <source>
        <dbReference type="EMBL" id="KAK7091763.1"/>
    </source>
</evidence>
<keyword evidence="1" id="KW-0472">Membrane</keyword>
<keyword evidence="1" id="KW-0812">Transmembrane</keyword>
<evidence type="ECO:0000256" key="1">
    <source>
        <dbReference type="SAM" id="Phobius"/>
    </source>
</evidence>
<dbReference type="SUPFAM" id="SSF103473">
    <property type="entry name" value="MFS general substrate transporter"/>
    <property type="match status" value="1"/>
</dbReference>
<dbReference type="EMBL" id="JBAMIC010000022">
    <property type="protein sequence ID" value="KAK7091763.1"/>
    <property type="molecule type" value="Genomic_DNA"/>
</dbReference>
<dbReference type="Proteomes" id="UP001374579">
    <property type="component" value="Unassembled WGS sequence"/>
</dbReference>
<keyword evidence="3" id="KW-1185">Reference proteome</keyword>
<comment type="caution">
    <text evidence="2">The sequence shown here is derived from an EMBL/GenBank/DDBJ whole genome shotgun (WGS) entry which is preliminary data.</text>
</comment>
<protein>
    <submittedName>
        <fullName evidence="2">Uncharacterized protein</fullName>
    </submittedName>
</protein>
<evidence type="ECO:0000313" key="3">
    <source>
        <dbReference type="Proteomes" id="UP001374579"/>
    </source>
</evidence>
<gene>
    <name evidence="2" type="ORF">V1264_009405</name>
</gene>
<dbReference type="InterPro" id="IPR036259">
    <property type="entry name" value="MFS_trans_sf"/>
</dbReference>
<dbReference type="AlphaFoldDB" id="A0AAN9ARC8"/>
<feature type="transmembrane region" description="Helical" evidence="1">
    <location>
        <begin position="65"/>
        <end position="87"/>
    </location>
</feature>
<accession>A0AAN9ARC8</accession>
<reference evidence="2 3" key="1">
    <citation type="submission" date="2024-02" db="EMBL/GenBank/DDBJ databases">
        <title>Chromosome-scale genome assembly of the rough periwinkle Littorina saxatilis.</title>
        <authorList>
            <person name="De Jode A."/>
            <person name="Faria R."/>
            <person name="Formenti G."/>
            <person name="Sims Y."/>
            <person name="Smith T.P."/>
            <person name="Tracey A."/>
            <person name="Wood J.M.D."/>
            <person name="Zagrodzka Z.B."/>
            <person name="Johannesson K."/>
            <person name="Butlin R.K."/>
            <person name="Leder E.H."/>
        </authorList>
    </citation>
    <scope>NUCLEOTIDE SEQUENCE [LARGE SCALE GENOMIC DNA]</scope>
    <source>
        <strain evidence="2">Snail1</strain>
        <tissue evidence="2">Muscle</tissue>
    </source>
</reference>
<sequence>MGASIGAILSPSWHSMCTGARQLGLEEGSDVDGMVAGLYTAATHGGLFFGPTIGSPVMQAYGFEWSATLTAAICFCSVSAVITYVIIKRMCLKRNIKKNINDVKTEASQLVEMHEVYDYKSDATHIQQNDQQKENATHHH</sequence>
<organism evidence="2 3">
    <name type="scientific">Littorina saxatilis</name>
    <dbReference type="NCBI Taxonomy" id="31220"/>
    <lineage>
        <taxon>Eukaryota</taxon>
        <taxon>Metazoa</taxon>
        <taxon>Spiralia</taxon>
        <taxon>Lophotrochozoa</taxon>
        <taxon>Mollusca</taxon>
        <taxon>Gastropoda</taxon>
        <taxon>Caenogastropoda</taxon>
        <taxon>Littorinimorpha</taxon>
        <taxon>Littorinoidea</taxon>
        <taxon>Littorinidae</taxon>
        <taxon>Littorina</taxon>
    </lineage>
</organism>
<proteinExistence type="predicted"/>
<keyword evidence="1" id="KW-1133">Transmembrane helix</keyword>